<accession>A0AA41RSS3</accession>
<dbReference type="PANTHER" id="PTHR11685">
    <property type="entry name" value="RBR FAMILY RING FINGER AND IBR DOMAIN-CONTAINING"/>
    <property type="match status" value="1"/>
</dbReference>
<evidence type="ECO:0000259" key="17">
    <source>
        <dbReference type="PROSITE" id="PS51873"/>
    </source>
</evidence>
<dbReference type="FunFam" id="3.30.40.10:FF:000358">
    <property type="entry name" value="RBR-type E3 ubiquitin transferase"/>
    <property type="match status" value="1"/>
</dbReference>
<feature type="compositionally biased region" description="Polar residues" evidence="14">
    <location>
        <begin position="33"/>
        <end position="60"/>
    </location>
</feature>
<keyword evidence="10" id="KW-0833">Ubl conjugation pathway</keyword>
<comment type="similarity">
    <text evidence="4">Belongs to the RBR family. Ariadne subfamily.</text>
</comment>
<dbReference type="InterPro" id="IPR001841">
    <property type="entry name" value="Znf_RING"/>
</dbReference>
<organism evidence="18 19">
    <name type="scientific">Papaver nudicaule</name>
    <name type="common">Iceland poppy</name>
    <dbReference type="NCBI Taxonomy" id="74823"/>
    <lineage>
        <taxon>Eukaryota</taxon>
        <taxon>Viridiplantae</taxon>
        <taxon>Streptophyta</taxon>
        <taxon>Embryophyta</taxon>
        <taxon>Tracheophyta</taxon>
        <taxon>Spermatophyta</taxon>
        <taxon>Magnoliopsida</taxon>
        <taxon>Ranunculales</taxon>
        <taxon>Papaveraceae</taxon>
        <taxon>Papaveroideae</taxon>
        <taxon>Papaver</taxon>
    </lineage>
</organism>
<dbReference type="PROSITE" id="PS50089">
    <property type="entry name" value="ZF_RING_2"/>
    <property type="match status" value="1"/>
</dbReference>
<evidence type="ECO:0000256" key="1">
    <source>
        <dbReference type="ARBA" id="ARBA00001798"/>
    </source>
</evidence>
<evidence type="ECO:0000256" key="13">
    <source>
        <dbReference type="SAM" id="Coils"/>
    </source>
</evidence>
<feature type="domain" description="RWD" evidence="16">
    <location>
        <begin position="114"/>
        <end position="269"/>
    </location>
</feature>
<keyword evidence="7" id="KW-0479">Metal-binding</keyword>
<feature type="compositionally biased region" description="Basic and acidic residues" evidence="14">
    <location>
        <begin position="17"/>
        <end position="27"/>
    </location>
</feature>
<dbReference type="GO" id="GO:0008270">
    <property type="term" value="F:zinc ion binding"/>
    <property type="evidence" value="ECO:0007669"/>
    <property type="project" value="UniProtKB-KW"/>
</dbReference>
<keyword evidence="11" id="KW-0862">Zinc</keyword>
<feature type="domain" description="RING-type" evidence="15">
    <location>
        <begin position="308"/>
        <end position="354"/>
    </location>
</feature>
<dbReference type="SMART" id="SM00184">
    <property type="entry name" value="RING"/>
    <property type="match status" value="3"/>
</dbReference>
<evidence type="ECO:0000259" key="15">
    <source>
        <dbReference type="PROSITE" id="PS50089"/>
    </source>
</evidence>
<evidence type="ECO:0000256" key="10">
    <source>
        <dbReference type="ARBA" id="ARBA00022786"/>
    </source>
</evidence>
<dbReference type="EMBL" id="JAJJMA010025043">
    <property type="protein sequence ID" value="MCL7023671.1"/>
    <property type="molecule type" value="Genomic_DNA"/>
</dbReference>
<evidence type="ECO:0000256" key="8">
    <source>
        <dbReference type="ARBA" id="ARBA00022737"/>
    </source>
</evidence>
<keyword evidence="13" id="KW-0175">Coiled coil</keyword>
<dbReference type="PROSITE" id="PS50908">
    <property type="entry name" value="RWD"/>
    <property type="match status" value="1"/>
</dbReference>
<keyword evidence="6" id="KW-0808">Transferase</keyword>
<dbReference type="GO" id="GO:0016567">
    <property type="term" value="P:protein ubiquitination"/>
    <property type="evidence" value="ECO:0007669"/>
    <property type="project" value="InterPro"/>
</dbReference>
<evidence type="ECO:0000256" key="5">
    <source>
        <dbReference type="ARBA" id="ARBA00012251"/>
    </source>
</evidence>
<dbReference type="SMART" id="SM00647">
    <property type="entry name" value="IBR"/>
    <property type="match status" value="2"/>
</dbReference>
<gene>
    <name evidence="18" type="ORF">MKW94_014827</name>
</gene>
<comment type="catalytic activity">
    <reaction evidence="1">
        <text>[E2 ubiquitin-conjugating enzyme]-S-ubiquitinyl-L-cysteine + [acceptor protein]-L-lysine = [E2 ubiquitin-conjugating enzyme]-L-cysteine + [acceptor protein]-N(6)-ubiquitinyl-L-lysine.</text>
        <dbReference type="EC" id="2.3.2.31"/>
    </reaction>
</comment>
<dbReference type="PROSITE" id="PS51873">
    <property type="entry name" value="TRIAD"/>
    <property type="match status" value="1"/>
</dbReference>
<dbReference type="Gene3D" id="3.30.40.10">
    <property type="entry name" value="Zinc/RING finger domain, C3HC4 (zinc finger)"/>
    <property type="match status" value="1"/>
</dbReference>
<dbReference type="PROSITE" id="PS00518">
    <property type="entry name" value="ZF_RING_1"/>
    <property type="match status" value="1"/>
</dbReference>
<dbReference type="CDD" id="cd20336">
    <property type="entry name" value="Rcat_RBR"/>
    <property type="match status" value="2"/>
</dbReference>
<dbReference type="Gene3D" id="3.10.110.10">
    <property type="entry name" value="Ubiquitin Conjugating Enzyme"/>
    <property type="match status" value="1"/>
</dbReference>
<feature type="region of interest" description="Disordered" evidence="14">
    <location>
        <begin position="1"/>
        <end position="74"/>
    </location>
</feature>
<keyword evidence="8" id="KW-0677">Repeat</keyword>
<dbReference type="CDD" id="cd23821">
    <property type="entry name" value="RWD_IMPACT"/>
    <property type="match status" value="1"/>
</dbReference>
<reference evidence="18" key="1">
    <citation type="submission" date="2022-03" db="EMBL/GenBank/DDBJ databases">
        <title>A functionally conserved STORR gene fusion in Papaver species that diverged 16.8 million years ago.</title>
        <authorList>
            <person name="Catania T."/>
        </authorList>
    </citation>
    <scope>NUCLEOTIDE SEQUENCE</scope>
    <source>
        <strain evidence="18">S-191538</strain>
    </source>
</reference>
<dbReference type="SMART" id="SM00591">
    <property type="entry name" value="RWD"/>
    <property type="match status" value="1"/>
</dbReference>
<evidence type="ECO:0000256" key="7">
    <source>
        <dbReference type="ARBA" id="ARBA00022723"/>
    </source>
</evidence>
<dbReference type="InterPro" id="IPR044066">
    <property type="entry name" value="TRIAD_supradom"/>
</dbReference>
<dbReference type="InterPro" id="IPR002867">
    <property type="entry name" value="IBR_dom"/>
</dbReference>
<protein>
    <recommendedName>
        <fullName evidence="5">RBR-type E3 ubiquitin transferase</fullName>
        <ecNumber evidence="5">2.3.2.31</ecNumber>
    </recommendedName>
</protein>
<dbReference type="GO" id="GO:0061630">
    <property type="term" value="F:ubiquitin protein ligase activity"/>
    <property type="evidence" value="ECO:0007669"/>
    <property type="project" value="UniProtKB-EC"/>
</dbReference>
<feature type="coiled-coil region" evidence="13">
    <location>
        <begin position="531"/>
        <end position="561"/>
    </location>
</feature>
<dbReference type="AlphaFoldDB" id="A0AA41RSS3"/>
<sequence>MNKDRRSHQRKPQQSNRIEEQKWVVKPDDEENQSPSPQQQLNTDLSTEPISEFIIQTSVESSRKHPQSNGFVANQQPHVIEKTAESEVAGLSVFSKEEQQEEEVRGIDQKSKDEEVDDIRSRLEDIRLVAEEPKLSEEQLGVNDRLQEEEINVHIDVPDKLVMYTKIGSFDGEVEFGGISSEAMATVDNSNGFFYSFEVQYLPPIVLTCLLPKAYPSHSAPFFTISVQWLDAIRISSLCEMLDMIWTDQSGQEIVYPWVDWLQNSSLSHLADSAGDRRAISESVNMHSILNYNDDRCNEKFCQNLHECCICLSESAGTRFVRLPCKHFFCRKCMETYSTMLAKEGGAIQCPQIKCRELVPPGLVKSLLGDEKFEQWESLLFHKTLDSMSDLVYCPRCEMACLEGEDHLAQCPKCFFSFCGLCRDRLHVGVQCMPLEEKLQFLQITQPAQDRQPVMTKEQRKQLDKINHCLSIEEVNRTAKRCPTCRIAISRISGCNKMRCKNCGESFCYKCGKAYDIAKPWKPLCCGYFDFDEETIRQQRQEREAEELRQERRRKAQRQQEPKVLRQQQRILNPLQIEDPANHAHSCPNCRQMNAKVGNNNHISCWSCQKHYCYLCRDIVKRSSRHYGAKGCKQHSTG</sequence>
<comment type="cofactor">
    <cofactor evidence="2">
        <name>Zn(2+)</name>
        <dbReference type="ChEBI" id="CHEBI:29105"/>
    </cofactor>
</comment>
<dbReference type="InterPro" id="IPR017907">
    <property type="entry name" value="Znf_RING_CS"/>
</dbReference>
<keyword evidence="9 12" id="KW-0863">Zinc-finger</keyword>
<evidence type="ECO:0000256" key="3">
    <source>
        <dbReference type="ARBA" id="ARBA00003976"/>
    </source>
</evidence>
<dbReference type="InterPro" id="IPR013083">
    <property type="entry name" value="Znf_RING/FYVE/PHD"/>
</dbReference>
<evidence type="ECO:0000256" key="2">
    <source>
        <dbReference type="ARBA" id="ARBA00001947"/>
    </source>
</evidence>
<evidence type="ECO:0000259" key="16">
    <source>
        <dbReference type="PROSITE" id="PS50908"/>
    </source>
</evidence>
<dbReference type="Pfam" id="PF22191">
    <property type="entry name" value="IBR_1"/>
    <property type="match status" value="1"/>
</dbReference>
<evidence type="ECO:0000313" key="18">
    <source>
        <dbReference type="EMBL" id="MCL7023671.1"/>
    </source>
</evidence>
<evidence type="ECO:0000256" key="14">
    <source>
        <dbReference type="SAM" id="MobiDB-lite"/>
    </source>
</evidence>
<evidence type="ECO:0000256" key="11">
    <source>
        <dbReference type="ARBA" id="ARBA00022833"/>
    </source>
</evidence>
<dbReference type="EC" id="2.3.2.31" evidence="5"/>
<dbReference type="Pfam" id="PF01485">
    <property type="entry name" value="IBR"/>
    <property type="match status" value="1"/>
</dbReference>
<dbReference type="Gene3D" id="1.20.120.1750">
    <property type="match status" value="1"/>
</dbReference>
<evidence type="ECO:0000256" key="6">
    <source>
        <dbReference type="ARBA" id="ARBA00022679"/>
    </source>
</evidence>
<evidence type="ECO:0000256" key="9">
    <source>
        <dbReference type="ARBA" id="ARBA00022771"/>
    </source>
</evidence>
<comment type="caution">
    <text evidence="18">The sequence shown here is derived from an EMBL/GenBank/DDBJ whole genome shotgun (WGS) entry which is preliminary data.</text>
</comment>
<evidence type="ECO:0000256" key="4">
    <source>
        <dbReference type="ARBA" id="ARBA00005884"/>
    </source>
</evidence>
<dbReference type="InterPro" id="IPR006575">
    <property type="entry name" value="RWD_dom"/>
</dbReference>
<evidence type="ECO:0000313" key="19">
    <source>
        <dbReference type="Proteomes" id="UP001177140"/>
    </source>
</evidence>
<dbReference type="InterPro" id="IPR031127">
    <property type="entry name" value="E3_UB_ligase_RBR"/>
</dbReference>
<comment type="function">
    <text evidence="3">Might act as an E3 ubiquitin-protein ligase, or as part of E3 complex, which accepts ubiquitin from specific E2 ubiquitin-conjugating enzymes and then transfers it to substrates.</text>
</comment>
<dbReference type="InterPro" id="IPR016135">
    <property type="entry name" value="UBQ-conjugating_enzyme/RWD"/>
</dbReference>
<proteinExistence type="inferred from homology"/>
<keyword evidence="19" id="KW-1185">Reference proteome</keyword>
<dbReference type="SUPFAM" id="SSF57850">
    <property type="entry name" value="RING/U-box"/>
    <property type="match status" value="4"/>
</dbReference>
<dbReference type="Pfam" id="PF05773">
    <property type="entry name" value="RWD"/>
    <property type="match status" value="1"/>
</dbReference>
<dbReference type="SUPFAM" id="SSF54495">
    <property type="entry name" value="UBC-like"/>
    <property type="match status" value="1"/>
</dbReference>
<evidence type="ECO:0000256" key="12">
    <source>
        <dbReference type="PROSITE-ProRule" id="PRU00175"/>
    </source>
</evidence>
<feature type="compositionally biased region" description="Basic residues" evidence="14">
    <location>
        <begin position="1"/>
        <end position="11"/>
    </location>
</feature>
<dbReference type="Proteomes" id="UP001177140">
    <property type="component" value="Unassembled WGS sequence"/>
</dbReference>
<feature type="domain" description="RING-type" evidence="17">
    <location>
        <begin position="304"/>
        <end position="533"/>
    </location>
</feature>
<dbReference type="CDD" id="cd20341">
    <property type="entry name" value="BRcat_RBR_RNF14"/>
    <property type="match status" value="1"/>
</dbReference>
<name>A0AA41RSS3_PAPNU</name>